<evidence type="ECO:0000313" key="4">
    <source>
        <dbReference type="EMBL" id="RDI75729.1"/>
    </source>
</evidence>
<dbReference type="EMBL" id="QQZY01000001">
    <property type="protein sequence ID" value="RDI75729.1"/>
    <property type="molecule type" value="Genomic_DNA"/>
</dbReference>
<keyword evidence="5" id="KW-1185">Reference proteome</keyword>
<gene>
    <name evidence="4" type="ORF">Gocc_0148</name>
</gene>
<feature type="domain" description="FAD/NAD(P)-binding" evidence="3">
    <location>
        <begin position="4"/>
        <end position="288"/>
    </location>
</feature>
<dbReference type="Pfam" id="PF07992">
    <property type="entry name" value="Pyr_redox_2"/>
    <property type="match status" value="1"/>
</dbReference>
<keyword evidence="1" id="KW-0285">Flavoprotein</keyword>
<name>A0A7M2Z0T8_9ACTN</name>
<dbReference type="PRINTS" id="PR00411">
    <property type="entry name" value="PNDRDTASEI"/>
</dbReference>
<comment type="caution">
    <text evidence="4">The sequence shown here is derived from an EMBL/GenBank/DDBJ whole genome shotgun (WGS) entry which is preliminary data.</text>
</comment>
<dbReference type="Gene3D" id="3.50.50.60">
    <property type="entry name" value="FAD/NAD(P)-binding domain"/>
    <property type="match status" value="2"/>
</dbReference>
<dbReference type="InterPro" id="IPR036188">
    <property type="entry name" value="FAD/NAD-bd_sf"/>
</dbReference>
<organism evidence="4 5">
    <name type="scientific">Gaiella occulta</name>
    <dbReference type="NCBI Taxonomy" id="1002870"/>
    <lineage>
        <taxon>Bacteria</taxon>
        <taxon>Bacillati</taxon>
        <taxon>Actinomycetota</taxon>
        <taxon>Thermoleophilia</taxon>
        <taxon>Gaiellales</taxon>
        <taxon>Gaiellaceae</taxon>
        <taxon>Gaiella</taxon>
    </lineage>
</organism>
<protein>
    <submittedName>
        <fullName evidence="4">Putative NAD(FAD)-dependent dehydrogenase</fullName>
    </submittedName>
</protein>
<reference evidence="5" key="2">
    <citation type="journal article" date="2019" name="MicrobiologyOpen">
        <title>High-quality draft genome sequence of Gaiella occulta isolated from a 150 meter deep mineral water borehole and comparison with the genome sequences of other deep-branching lineages of the phylum Actinobacteria.</title>
        <authorList>
            <person name="Severino R."/>
            <person name="Froufe H.J.C."/>
            <person name="Barroso C."/>
            <person name="Albuquerque L."/>
            <person name="Lobo-da-Cunha A."/>
            <person name="da Costa M.S."/>
            <person name="Egas C."/>
        </authorList>
    </citation>
    <scope>NUCLEOTIDE SEQUENCE [LARGE SCALE GENOMIC DNA]</scope>
    <source>
        <strain evidence="5">F2-233</strain>
    </source>
</reference>
<keyword evidence="2" id="KW-0274">FAD</keyword>
<dbReference type="InterPro" id="IPR023753">
    <property type="entry name" value="FAD/NAD-binding_dom"/>
</dbReference>
<evidence type="ECO:0000256" key="2">
    <source>
        <dbReference type="ARBA" id="ARBA00022827"/>
    </source>
</evidence>
<dbReference type="RefSeq" id="WP_181813261.1">
    <property type="nucleotide sequence ID" value="NZ_QQZY01000001.1"/>
</dbReference>
<reference evidence="4 5" key="1">
    <citation type="submission" date="2018-07" db="EMBL/GenBank/DDBJ databases">
        <title>High-quality-draft genome sequence of Gaiella occulta.</title>
        <authorList>
            <person name="Severino R."/>
            <person name="Froufe H.J.C."/>
            <person name="Rainey F.A."/>
            <person name="Barroso C."/>
            <person name="Albuquerque L."/>
            <person name="Lobo-Da-Cunha A."/>
            <person name="Da Costa M.S."/>
            <person name="Egas C."/>
        </authorList>
    </citation>
    <scope>NUCLEOTIDE SEQUENCE [LARGE SCALE GENOMIC DNA]</scope>
    <source>
        <strain evidence="4 5">F2-233</strain>
    </source>
</reference>
<proteinExistence type="predicted"/>
<accession>A0A7M2Z0T8</accession>
<sequence length="371" mass="39019">MKVEVAVVGNGVAATACATRLARHGIRPLLIGPGLPVDRPPLTKAALVDGKPRLLADEERLAERGIDRLHALVVDAELDEGRLRAEWGAEAWEVEADRIVLAPGLLYARPPIPGFEDALVNADPHVFERLAALICAGPVEVLVVGAGLIGTETAATLAQAGHRVTLVDLLERPLHRLHDPLPALARATLDDLGVRFLGGVRIEKGGERAVETARHGTLAADVVLVATGGVPLLPPGLAPGEVELPLAVGPNMQVPGHPRAYACGDLVLVPHARFGPLRFPHWDAAIGTGEQAADAVAGVAAPYERVPYWWSDIGPRRLAEVGVAAQAAAWAEEGGLHVGRDEQGEPVCVLVVDEPRRLREARALVQEGGGA</sequence>
<evidence type="ECO:0000259" key="3">
    <source>
        <dbReference type="Pfam" id="PF07992"/>
    </source>
</evidence>
<dbReference type="GO" id="GO:0016491">
    <property type="term" value="F:oxidoreductase activity"/>
    <property type="evidence" value="ECO:0007669"/>
    <property type="project" value="InterPro"/>
</dbReference>
<dbReference type="SUPFAM" id="SSF55424">
    <property type="entry name" value="FAD/NAD-linked reductases, dimerisation (C-terminal) domain"/>
    <property type="match status" value="1"/>
</dbReference>
<dbReference type="PANTHER" id="PTHR43014">
    <property type="entry name" value="MERCURIC REDUCTASE"/>
    <property type="match status" value="1"/>
</dbReference>
<evidence type="ECO:0000256" key="1">
    <source>
        <dbReference type="ARBA" id="ARBA00022630"/>
    </source>
</evidence>
<dbReference type="PROSITE" id="PS51257">
    <property type="entry name" value="PROKAR_LIPOPROTEIN"/>
    <property type="match status" value="1"/>
</dbReference>
<dbReference type="SUPFAM" id="SSF51905">
    <property type="entry name" value="FAD/NAD(P)-binding domain"/>
    <property type="match status" value="1"/>
</dbReference>
<dbReference type="PRINTS" id="PR00368">
    <property type="entry name" value="FADPNR"/>
</dbReference>
<dbReference type="AlphaFoldDB" id="A0A7M2Z0T8"/>
<evidence type="ECO:0000313" key="5">
    <source>
        <dbReference type="Proteomes" id="UP000254134"/>
    </source>
</evidence>
<dbReference type="Proteomes" id="UP000254134">
    <property type="component" value="Unassembled WGS sequence"/>
</dbReference>
<dbReference type="InterPro" id="IPR016156">
    <property type="entry name" value="FAD/NAD-linked_Rdtase_dimer_sf"/>
</dbReference>